<name>A0A8J9W9J4_9NEOP</name>
<feature type="coiled-coil region" evidence="1">
    <location>
        <begin position="811"/>
        <end position="838"/>
    </location>
</feature>
<organism evidence="4 5">
    <name type="scientific">Brenthis ino</name>
    <name type="common">lesser marbled fritillary</name>
    <dbReference type="NCBI Taxonomy" id="405034"/>
    <lineage>
        <taxon>Eukaryota</taxon>
        <taxon>Metazoa</taxon>
        <taxon>Ecdysozoa</taxon>
        <taxon>Arthropoda</taxon>
        <taxon>Hexapoda</taxon>
        <taxon>Insecta</taxon>
        <taxon>Pterygota</taxon>
        <taxon>Neoptera</taxon>
        <taxon>Endopterygota</taxon>
        <taxon>Lepidoptera</taxon>
        <taxon>Glossata</taxon>
        <taxon>Ditrysia</taxon>
        <taxon>Papilionoidea</taxon>
        <taxon>Nymphalidae</taxon>
        <taxon>Heliconiinae</taxon>
        <taxon>Argynnini</taxon>
        <taxon>Brenthis</taxon>
    </lineage>
</organism>
<protein>
    <recommendedName>
        <fullName evidence="3">PI3K/PI4K catalytic domain-containing protein</fullName>
    </recommendedName>
</protein>
<feature type="non-terminal residue" evidence="4">
    <location>
        <position position="1184"/>
    </location>
</feature>
<evidence type="ECO:0000256" key="2">
    <source>
        <dbReference type="SAM" id="MobiDB-lite"/>
    </source>
</evidence>
<feature type="compositionally biased region" description="Pro residues" evidence="2">
    <location>
        <begin position="1151"/>
        <end position="1163"/>
    </location>
</feature>
<dbReference type="Proteomes" id="UP000838878">
    <property type="component" value="Chromosome 8"/>
</dbReference>
<reference evidence="4" key="1">
    <citation type="submission" date="2021-12" db="EMBL/GenBank/DDBJ databases">
        <authorList>
            <person name="Martin H S."/>
        </authorList>
    </citation>
    <scope>NUCLEOTIDE SEQUENCE</scope>
</reference>
<dbReference type="Gene3D" id="1.10.1070.11">
    <property type="entry name" value="Phosphatidylinositol 3-/4-kinase, catalytic domain"/>
    <property type="match status" value="1"/>
</dbReference>
<proteinExistence type="predicted"/>
<gene>
    <name evidence="4" type="ORF">BINO364_LOCUS15112</name>
</gene>
<dbReference type="PROSITE" id="PS50290">
    <property type="entry name" value="PI3_4_KINASE_3"/>
    <property type="match status" value="1"/>
</dbReference>
<evidence type="ECO:0000313" key="4">
    <source>
        <dbReference type="EMBL" id="CAH0730092.1"/>
    </source>
</evidence>
<keyword evidence="1" id="KW-0175">Coiled coil</keyword>
<keyword evidence="5" id="KW-1185">Reference proteome</keyword>
<evidence type="ECO:0000259" key="3">
    <source>
        <dbReference type="PROSITE" id="PS50290"/>
    </source>
</evidence>
<feature type="compositionally biased region" description="Basic residues" evidence="2">
    <location>
        <begin position="1139"/>
        <end position="1150"/>
    </location>
</feature>
<feature type="compositionally biased region" description="Basic and acidic residues" evidence="2">
    <location>
        <begin position="1112"/>
        <end position="1131"/>
    </location>
</feature>
<dbReference type="InterPro" id="IPR036940">
    <property type="entry name" value="PI3/4_kinase_cat_sf"/>
</dbReference>
<dbReference type="InterPro" id="IPR011009">
    <property type="entry name" value="Kinase-like_dom_sf"/>
</dbReference>
<feature type="region of interest" description="Disordered" evidence="2">
    <location>
        <begin position="1112"/>
        <end position="1184"/>
    </location>
</feature>
<dbReference type="EMBL" id="OV170228">
    <property type="protein sequence ID" value="CAH0730092.1"/>
    <property type="molecule type" value="Genomic_DNA"/>
</dbReference>
<feature type="domain" description="PI3K/PI4K catalytic" evidence="3">
    <location>
        <begin position="1"/>
        <end position="111"/>
    </location>
</feature>
<feature type="region of interest" description="Disordered" evidence="2">
    <location>
        <begin position="1071"/>
        <end position="1098"/>
    </location>
</feature>
<dbReference type="AlphaFoldDB" id="A0A8J9W9J4"/>
<sequence>MPLARAIHLSHIFSGSLRIPDNSLRITQMSVHTGIFRLACEHVIRTMRRGRETLLTLLEAFVYDPLVEWGGGRRRRGARHVRAARAMLAVRVRELKHTATEVTDQILAILPEVIQHADKWLEENEELKAVESKLQMCHQQMALIKEIEAFGNNLSNHPLYAISQKYTSYKQAKNAVEDSMKALVKILNDFDTQIENFVNTNEVLNGPQLMAWVQEFSEPNEDDEKPIFEHIKEFLTNAGQSSMISQCEQAEQELNQCMQQTNLLIRSCLELLTQYVAVSQYYPQSQTEFYRIKMFRKYLAAALESKSPEVCREVSNQVTALVNSDTNCVDTQQILAYNYRLQQSSVEANAFLSKCLDRLQLEGGPDAIALAQNDFMEAKTNISNWVRTEEGAAASVESVVIDMLCSLNRRYLMLEKGAQSAGDCLVDLTSRDGEWFLDDMSSLSTQAVELLSLLPLHSASDEDAALPVAVECVRNANLLLADLVQLNYNFSTIILPEALKKVHSEDPSALLMINELNSVIINSPVPLNDLLAQLEMHFRYLVMDMESPASSSQILAAELRSRYELLLSSSPEGEGQSAGRMLLMGFNGLFAAVELRARELADHLAAPIPQVWRKIDQVKDAMRMSAAMQSPALRSVLEDIFIVRRIQTVAEVFALCGQLARAFRGLPSPQAPVVDDAAICKPVRRFTAEYVSRCVLGVHSKALASVLCLLLRRAGLDLRAEVEQKEIGASWSVSLESLCKKVSAGGGRAAALAAALQAASARALRAARAARAADRARGAARAARLRVAAHARLHAETLNNITEGAGGTSGLARRARELAAAQERLDAATQRAQALVAAAHQRILWGLGANPALRDVALAFEGGWAARSGRAARLAALCAALVPHARAAQPPAARARPPRAARTVRTALAHWEKACTLAQKYSLQVSPVEESLMEMLHPEGNIDAQWVGAVSALVREAAAAAGAARGAAGAAAAAAGAALRAAARRLARAAAARLALLPDLRAPLHTLAHLHDGDNAAQEFLSAWAADTERLQAASAEADSEPRVAAARAAAAALLAALPAALRMLLELPGADSTRRPPRAAPARAARHAGEQRSATGAGVWKRVRLKLEGRDARAAAPHEQRREPVPDVRGLDGVGVSLRRRPPRPRPRPRPAPPPARAPRPAPCESSALRRRVHYYTTRPAIE</sequence>
<dbReference type="SUPFAM" id="SSF56112">
    <property type="entry name" value="Protein kinase-like (PK-like)"/>
    <property type="match status" value="1"/>
</dbReference>
<dbReference type="InterPro" id="IPR000403">
    <property type="entry name" value="PI3/4_kinase_cat_dom"/>
</dbReference>
<dbReference type="OrthoDB" id="10065496at2759"/>
<evidence type="ECO:0000313" key="5">
    <source>
        <dbReference type="Proteomes" id="UP000838878"/>
    </source>
</evidence>
<evidence type="ECO:0000256" key="1">
    <source>
        <dbReference type="SAM" id="Coils"/>
    </source>
</evidence>
<accession>A0A8J9W9J4</accession>